<accession>S7WUE7</accession>
<evidence type="ECO:0000313" key="1">
    <source>
        <dbReference type="EMBL" id="EPR70384.1"/>
    </source>
</evidence>
<organism evidence="1 2">
    <name type="scientific">Winogradskyella psychrotolerans RS-3</name>
    <dbReference type="NCBI Taxonomy" id="641526"/>
    <lineage>
        <taxon>Bacteria</taxon>
        <taxon>Pseudomonadati</taxon>
        <taxon>Bacteroidota</taxon>
        <taxon>Flavobacteriia</taxon>
        <taxon>Flavobacteriales</taxon>
        <taxon>Flavobacteriaceae</taxon>
        <taxon>Winogradskyella</taxon>
    </lineage>
</organism>
<reference evidence="1 2" key="1">
    <citation type="journal article" date="2013" name="Genome Announc.">
        <title>Draft Genome Sequence of Winogradskyella psychrotolerans RS-3T, Isolated from the Marine Transect of Kongsfjorden, Ny-Alesund, Svalbard, Arctic Ocean.</title>
        <authorList>
            <person name="Kumar Pinnaka A."/>
            <person name="Ara S."/>
            <person name="Singh A."/>
            <person name="Shivaji S."/>
        </authorList>
    </citation>
    <scope>NUCLEOTIDE SEQUENCE [LARGE SCALE GENOMIC DNA]</scope>
    <source>
        <strain evidence="1 2">RS-3</strain>
    </source>
</reference>
<proteinExistence type="predicted"/>
<gene>
    <name evidence="1" type="ORF">ADIWIN_3740</name>
</gene>
<keyword evidence="2" id="KW-1185">Reference proteome</keyword>
<sequence length="55" mass="6061">MSAEMVVVTKKKISSKKAMSAMDPALTDTECLLNDFIIFDLNVNSMLNTITIPIL</sequence>
<protein>
    <submittedName>
        <fullName evidence="1">Uncharacterized protein</fullName>
    </submittedName>
</protein>
<dbReference type="EMBL" id="ATMR01000199">
    <property type="protein sequence ID" value="EPR70384.1"/>
    <property type="molecule type" value="Genomic_DNA"/>
</dbReference>
<name>S7WUE7_9FLAO</name>
<dbReference type="AlphaFoldDB" id="S7WUE7"/>
<dbReference type="Proteomes" id="UP000014962">
    <property type="component" value="Unassembled WGS sequence"/>
</dbReference>
<evidence type="ECO:0000313" key="2">
    <source>
        <dbReference type="Proteomes" id="UP000014962"/>
    </source>
</evidence>
<dbReference type="STRING" id="641526.ADIWIN_3740"/>
<comment type="caution">
    <text evidence="1">The sequence shown here is derived from an EMBL/GenBank/DDBJ whole genome shotgun (WGS) entry which is preliminary data.</text>
</comment>